<reference evidence="1" key="1">
    <citation type="submission" date="2015-06" db="EMBL/GenBank/DDBJ databases">
        <authorList>
            <person name="Nguyen H."/>
        </authorList>
    </citation>
    <scope>NUCLEOTIDE SEQUENCE</scope>
    <source>
        <strain evidence="1">DAOM 180753</strain>
    </source>
</reference>
<protein>
    <submittedName>
        <fullName evidence="1">Uncharacterized protein</fullName>
    </submittedName>
</protein>
<dbReference type="Proteomes" id="UP001227192">
    <property type="component" value="Unassembled WGS sequence"/>
</dbReference>
<evidence type="ECO:0000313" key="1">
    <source>
        <dbReference type="EMBL" id="KAJ9484602.1"/>
    </source>
</evidence>
<reference evidence="1" key="2">
    <citation type="journal article" date="2016" name="Fungal Biol.">
        <title>Ochratoxin A production by Penicillium thymicola.</title>
        <authorList>
            <person name="Nguyen H.D.T."/>
            <person name="McMullin D.R."/>
            <person name="Ponomareva E."/>
            <person name="Riley R."/>
            <person name="Pomraning K.R."/>
            <person name="Baker S.E."/>
            <person name="Seifert K.A."/>
        </authorList>
    </citation>
    <scope>NUCLEOTIDE SEQUENCE</scope>
    <source>
        <strain evidence="1">DAOM 180753</strain>
    </source>
</reference>
<name>A0AAI9X5N5_PENTH</name>
<proteinExistence type="predicted"/>
<dbReference type="EMBL" id="LACB01000326">
    <property type="protein sequence ID" value="KAJ9484602.1"/>
    <property type="molecule type" value="Genomic_DNA"/>
</dbReference>
<gene>
    <name evidence="1" type="ORF">VN97_g8769</name>
</gene>
<dbReference type="AlphaFoldDB" id="A0AAI9X5N5"/>
<organism evidence="1 2">
    <name type="scientific">Penicillium thymicola</name>
    <dbReference type="NCBI Taxonomy" id="293382"/>
    <lineage>
        <taxon>Eukaryota</taxon>
        <taxon>Fungi</taxon>
        <taxon>Dikarya</taxon>
        <taxon>Ascomycota</taxon>
        <taxon>Pezizomycotina</taxon>
        <taxon>Eurotiomycetes</taxon>
        <taxon>Eurotiomycetidae</taxon>
        <taxon>Eurotiales</taxon>
        <taxon>Aspergillaceae</taxon>
        <taxon>Penicillium</taxon>
    </lineage>
</organism>
<evidence type="ECO:0000313" key="2">
    <source>
        <dbReference type="Proteomes" id="UP001227192"/>
    </source>
</evidence>
<comment type="caution">
    <text evidence="1">The sequence shown here is derived from an EMBL/GenBank/DDBJ whole genome shotgun (WGS) entry which is preliminary data.</text>
</comment>
<sequence>MRPSASPATRRSIRQLTRSTFRSLLPTSPPQPMLLANPSHATTTLSTTRFARVHGSMFVEGIRFISLSVASATLKSLLILYPCSLEIAIPFLRLSLRQVMLTIIWQRSESRSLLQSEFTDIRSSFGYNPITG</sequence>
<accession>A0AAI9X5N5</accession>
<keyword evidence="2" id="KW-1185">Reference proteome</keyword>